<organism evidence="3 4">
    <name type="scientific">Arthrobacter rhombi</name>
    <dbReference type="NCBI Taxonomy" id="71253"/>
    <lineage>
        <taxon>Bacteria</taxon>
        <taxon>Bacillati</taxon>
        <taxon>Actinomycetota</taxon>
        <taxon>Actinomycetes</taxon>
        <taxon>Micrococcales</taxon>
        <taxon>Micrococcaceae</taxon>
        <taxon>Arthrobacter</taxon>
    </lineage>
</organism>
<dbReference type="Gene3D" id="3.90.180.10">
    <property type="entry name" value="Medium-chain alcohol dehydrogenases, catalytic domain"/>
    <property type="match status" value="1"/>
</dbReference>
<dbReference type="InterPro" id="IPR041694">
    <property type="entry name" value="ADH_N_2"/>
</dbReference>
<evidence type="ECO:0000313" key="4">
    <source>
        <dbReference type="Proteomes" id="UP000195913"/>
    </source>
</evidence>
<evidence type="ECO:0000259" key="2">
    <source>
        <dbReference type="SMART" id="SM00829"/>
    </source>
</evidence>
<accession>A0A1R4ERY8</accession>
<dbReference type="InterPro" id="IPR020843">
    <property type="entry name" value="ER"/>
</dbReference>
<proteinExistence type="predicted"/>
<name>A0A1R4ERY8_9MICC</name>
<dbReference type="CDD" id="cd05288">
    <property type="entry name" value="PGDH"/>
    <property type="match status" value="1"/>
</dbReference>
<dbReference type="SUPFAM" id="SSF51735">
    <property type="entry name" value="NAD(P)-binding Rossmann-fold domains"/>
    <property type="match status" value="1"/>
</dbReference>
<dbReference type="GO" id="GO:0016628">
    <property type="term" value="F:oxidoreductase activity, acting on the CH-CH group of donors, NAD or NADP as acceptor"/>
    <property type="evidence" value="ECO:0007669"/>
    <property type="project" value="InterPro"/>
</dbReference>
<keyword evidence="1" id="KW-0560">Oxidoreductase</keyword>
<dbReference type="EMBL" id="FUHW01000002">
    <property type="protein sequence ID" value="SJM46464.1"/>
    <property type="molecule type" value="Genomic_DNA"/>
</dbReference>
<dbReference type="InterPro" id="IPR013149">
    <property type="entry name" value="ADH-like_C"/>
</dbReference>
<evidence type="ECO:0000313" key="3">
    <source>
        <dbReference type="EMBL" id="SJM46464.1"/>
    </source>
</evidence>
<protein>
    <submittedName>
        <fullName evidence="3">Putative oxidoreductase YncB</fullName>
    </submittedName>
</protein>
<dbReference type="Gene3D" id="3.40.50.720">
    <property type="entry name" value="NAD(P)-binding Rossmann-like Domain"/>
    <property type="match status" value="1"/>
</dbReference>
<dbReference type="InterPro" id="IPR045010">
    <property type="entry name" value="MDR_fam"/>
</dbReference>
<dbReference type="SMART" id="SM00829">
    <property type="entry name" value="PKS_ER"/>
    <property type="match status" value="1"/>
</dbReference>
<dbReference type="Pfam" id="PF16884">
    <property type="entry name" value="ADH_N_2"/>
    <property type="match status" value="1"/>
</dbReference>
<dbReference type="RefSeq" id="WP_086993872.1">
    <property type="nucleotide sequence ID" value="NZ_FUHW01000002.1"/>
</dbReference>
<dbReference type="Pfam" id="PF00107">
    <property type="entry name" value="ADH_zinc_N"/>
    <property type="match status" value="1"/>
</dbReference>
<dbReference type="InterPro" id="IPR036291">
    <property type="entry name" value="NAD(P)-bd_dom_sf"/>
</dbReference>
<dbReference type="PANTHER" id="PTHR43205">
    <property type="entry name" value="PROSTAGLANDIN REDUCTASE"/>
    <property type="match status" value="1"/>
</dbReference>
<dbReference type="Proteomes" id="UP000195913">
    <property type="component" value="Unassembled WGS sequence"/>
</dbReference>
<dbReference type="AlphaFoldDB" id="A0A1R4ERY8"/>
<evidence type="ECO:0000256" key="1">
    <source>
        <dbReference type="ARBA" id="ARBA00023002"/>
    </source>
</evidence>
<dbReference type="SUPFAM" id="SSF50129">
    <property type="entry name" value="GroES-like"/>
    <property type="match status" value="1"/>
</dbReference>
<keyword evidence="4" id="KW-1185">Reference proteome</keyword>
<dbReference type="PANTHER" id="PTHR43205:SF7">
    <property type="entry name" value="PROSTAGLANDIN REDUCTASE 1"/>
    <property type="match status" value="1"/>
</dbReference>
<dbReference type="FunFam" id="3.40.50.720:FF:000121">
    <property type="entry name" value="Prostaglandin reductase 2"/>
    <property type="match status" value="1"/>
</dbReference>
<dbReference type="InterPro" id="IPR011032">
    <property type="entry name" value="GroES-like_sf"/>
</dbReference>
<reference evidence="3 4" key="1">
    <citation type="submission" date="2017-02" db="EMBL/GenBank/DDBJ databases">
        <authorList>
            <person name="Peterson S.W."/>
        </authorList>
    </citation>
    <scope>NUCLEOTIDE SEQUENCE [LARGE SCALE GENOMIC DNA]</scope>
    <source>
        <strain evidence="3 4">B Ar 00.02</strain>
    </source>
</reference>
<feature type="domain" description="Enoyl reductase (ER)" evidence="2">
    <location>
        <begin position="15"/>
        <end position="332"/>
    </location>
</feature>
<gene>
    <name evidence="3" type="ORF">FM101_00505</name>
</gene>
<sequence>MTSSTQIQLAKRPTGWPDHENFRTAVVDLPALAEGEVRVSNEFMSVDPYMRGRMNEGKSYVPPFQVGEVMNGGAVGRVIESRDETLAVGTPVLHNQGWRDLAQGPASEFRAVEELPGLALSVYLGTLGMTGLTAWVGLLEIAGMKPGDTVFVSGAAGAVGSMVGQIARLKGAARVIGSAGSQEKIDLLTSKYGFDAAFNYKDGDIAGQLAAAAPEGIDVYFDNVGGEHLEAAIGAMNDGGRVALCGAISQYNATEPGPGPRNMANLVTRGLRLQGFTVGNYAQHLGAFAEQAGAWVAAGDLVFDETVVDGLENAVDAFLSLMRGGNTGKMVVKL</sequence>